<dbReference type="SMART" id="SM00271">
    <property type="entry name" value="DnaJ"/>
    <property type="match status" value="1"/>
</dbReference>
<dbReference type="InterPro" id="IPR036869">
    <property type="entry name" value="J_dom_sf"/>
</dbReference>
<reference evidence="3" key="1">
    <citation type="journal article" date="2020" name="Nature">
        <title>Giant virus diversity and host interactions through global metagenomics.</title>
        <authorList>
            <person name="Schulz F."/>
            <person name="Roux S."/>
            <person name="Paez-Espino D."/>
            <person name="Jungbluth S."/>
            <person name="Walsh D.A."/>
            <person name="Denef V.J."/>
            <person name="McMahon K.D."/>
            <person name="Konstantinidis K.T."/>
            <person name="Eloe-Fadrosh E.A."/>
            <person name="Kyrpides N.C."/>
            <person name="Woyke T."/>
        </authorList>
    </citation>
    <scope>NUCLEOTIDE SEQUENCE</scope>
    <source>
        <strain evidence="3">GVMAG-M-3300025695-21</strain>
    </source>
</reference>
<evidence type="ECO:0000259" key="2">
    <source>
        <dbReference type="PROSITE" id="PS50076"/>
    </source>
</evidence>
<protein>
    <recommendedName>
        <fullName evidence="2">J domain-containing protein</fullName>
    </recommendedName>
</protein>
<dbReference type="CDD" id="cd06257">
    <property type="entry name" value="DnaJ"/>
    <property type="match status" value="1"/>
</dbReference>
<dbReference type="AlphaFoldDB" id="A0A6C0J141"/>
<evidence type="ECO:0000313" key="3">
    <source>
        <dbReference type="EMBL" id="QHT99042.1"/>
    </source>
</evidence>
<feature type="domain" description="J" evidence="2">
    <location>
        <begin position="36"/>
        <end position="119"/>
    </location>
</feature>
<dbReference type="PRINTS" id="PR00625">
    <property type="entry name" value="JDOMAIN"/>
</dbReference>
<name>A0A6C0J141_9ZZZZ</name>
<dbReference type="Pfam" id="PF00226">
    <property type="entry name" value="DnaJ"/>
    <property type="match status" value="1"/>
</dbReference>
<dbReference type="PROSITE" id="PS50076">
    <property type="entry name" value="DNAJ_2"/>
    <property type="match status" value="1"/>
</dbReference>
<dbReference type="Gene3D" id="1.10.287.110">
    <property type="entry name" value="DnaJ domain"/>
    <property type="match status" value="1"/>
</dbReference>
<accession>A0A6C0J141</accession>
<dbReference type="EMBL" id="MN740300">
    <property type="protein sequence ID" value="QHT99042.1"/>
    <property type="molecule type" value="Genomic_DNA"/>
</dbReference>
<organism evidence="3">
    <name type="scientific">viral metagenome</name>
    <dbReference type="NCBI Taxonomy" id="1070528"/>
    <lineage>
        <taxon>unclassified sequences</taxon>
        <taxon>metagenomes</taxon>
        <taxon>organismal metagenomes</taxon>
    </lineage>
</organism>
<feature type="compositionally biased region" description="Basic and acidic residues" evidence="1">
    <location>
        <begin position="90"/>
        <end position="103"/>
    </location>
</feature>
<proteinExistence type="predicted"/>
<sequence>MGNSSSRQYTYQQYYSAMKQSGKKIDLTNVDIRDINPYEVFNLSKNFTWNELKESYKELALSTHPDKNGGDNQLFNIVTTCFKKMAQDYKNRDNDKPHHELKQQSKQYYNTRESHDSQDIDNRLKEVLLGNKKISNDMFNKTFEQCKIDDDENDFGYGNIMDKSSKIRDDIKIDRLFSKDKVDNGTFNKVFNQNVPVAKSSIVKYKEPEPLVLAKSMQFTELGGKRPDDYSSSVEQRSLAYTDYMRAYDGNRFVDEDLIKNRKEFKSVKEYEKYRDNKSKKELSNKEKKYMEQKILKEEQEEFNRLERLKKHDIMAEKAYEKANRLFLQ</sequence>
<evidence type="ECO:0000256" key="1">
    <source>
        <dbReference type="SAM" id="MobiDB-lite"/>
    </source>
</evidence>
<dbReference type="InterPro" id="IPR001623">
    <property type="entry name" value="DnaJ_domain"/>
</dbReference>
<dbReference type="SUPFAM" id="SSF46565">
    <property type="entry name" value="Chaperone J-domain"/>
    <property type="match status" value="1"/>
</dbReference>
<feature type="region of interest" description="Disordered" evidence="1">
    <location>
        <begin position="90"/>
        <end position="116"/>
    </location>
</feature>